<evidence type="ECO:0008006" key="4">
    <source>
        <dbReference type="Google" id="ProtNLM"/>
    </source>
</evidence>
<feature type="transmembrane region" description="Helical" evidence="1">
    <location>
        <begin position="366"/>
        <end position="381"/>
    </location>
</feature>
<dbReference type="STRING" id="1325735.A0A428S003"/>
<sequence>MSPAGGSSANHLATCTWEITVAKCLWRRPVRKWVVNVDEPGRALRSIELEDPDDSRSYTEHDSFLSSPDARIRSERVDDDTRQTRIQTYCASMGRQLGLDEMTDLRNKKGTLKIYVRENVHESERCSIHGLRWELLEHSAFTCGYTIQVTRICSGFRPNDLCVRGYHHQTPARVLLVVARSWQLSPPTPHSNDHYADLSPDLVHQTLSTATTNLTFSSSSFQRVKAETVAKLLQEYQVKLVALSSCQSAYAQNGPISNLCHILLKHGVDAVTAMAFTVRGESFSSASAFGRAHVRKHDDEPLGLFESEPSALPGAYRRARTDSAEWGNLRLSASNRKHIESDWMAIAQLLSLILICFVKWRRTIGLRLWVPFALLILYIILHHKSGRSINLQAPQRGLEGRGYCPSQSQKEFLRRLRSEPSESSEMAFGRTVLEDQLAEHHNVFIQLESSPMSPKQKRDLEYAVDVWKLTEFVDDVTFVKSEQLTSPAWYYKECMKRNIFSLSPYLPWATSCKIETERTGKWDGKGVKIRASMIILTDFDYLFEDHQRGNREMALSRVSSLRNWLSKTQIVYLVFIGNADVPWESGDINPDDHPWVQGRKLFANRDLGMVGGGWGV</sequence>
<proteinExistence type="predicted"/>
<dbReference type="EMBL" id="NKCK01000389">
    <property type="protein sequence ID" value="RSL83171.1"/>
    <property type="molecule type" value="Genomic_DNA"/>
</dbReference>
<feature type="transmembrane region" description="Helical" evidence="1">
    <location>
        <begin position="343"/>
        <end position="360"/>
    </location>
</feature>
<gene>
    <name evidence="2" type="ORF">CEP52_016788</name>
</gene>
<keyword evidence="1" id="KW-1133">Transmembrane helix</keyword>
<reference evidence="2 3" key="1">
    <citation type="submission" date="2017-06" db="EMBL/GenBank/DDBJ databases">
        <title>Comparative genomic analysis of Ambrosia Fusariam Clade fungi.</title>
        <authorList>
            <person name="Stajich J.E."/>
            <person name="Carrillo J."/>
            <person name="Kijimoto T."/>
            <person name="Eskalen A."/>
            <person name="O'Donnell K."/>
            <person name="Kasson M."/>
        </authorList>
    </citation>
    <scope>NUCLEOTIDE SEQUENCE [LARGE SCALE GENOMIC DNA]</scope>
    <source>
        <strain evidence="2 3">NRRL62579</strain>
    </source>
</reference>
<accession>A0A428S003</accession>
<protein>
    <recommendedName>
        <fullName evidence="4">CHAT domain-containing protein</fullName>
    </recommendedName>
</protein>
<dbReference type="Proteomes" id="UP000287144">
    <property type="component" value="Unassembled WGS sequence"/>
</dbReference>
<organism evidence="2 3">
    <name type="scientific">Fusarium oligoseptatum</name>
    <dbReference type="NCBI Taxonomy" id="2604345"/>
    <lineage>
        <taxon>Eukaryota</taxon>
        <taxon>Fungi</taxon>
        <taxon>Dikarya</taxon>
        <taxon>Ascomycota</taxon>
        <taxon>Pezizomycotina</taxon>
        <taxon>Sordariomycetes</taxon>
        <taxon>Hypocreomycetidae</taxon>
        <taxon>Hypocreales</taxon>
        <taxon>Nectriaceae</taxon>
        <taxon>Fusarium</taxon>
        <taxon>Fusarium solani species complex</taxon>
    </lineage>
</organism>
<evidence type="ECO:0000256" key="1">
    <source>
        <dbReference type="SAM" id="Phobius"/>
    </source>
</evidence>
<comment type="caution">
    <text evidence="2">The sequence shown here is derived from an EMBL/GenBank/DDBJ whole genome shotgun (WGS) entry which is preliminary data.</text>
</comment>
<evidence type="ECO:0000313" key="2">
    <source>
        <dbReference type="EMBL" id="RSL83171.1"/>
    </source>
</evidence>
<name>A0A428S003_9HYPO</name>
<keyword evidence="1" id="KW-0472">Membrane</keyword>
<evidence type="ECO:0000313" key="3">
    <source>
        <dbReference type="Proteomes" id="UP000287144"/>
    </source>
</evidence>
<dbReference type="AlphaFoldDB" id="A0A428S003"/>
<keyword evidence="3" id="KW-1185">Reference proteome</keyword>
<keyword evidence="1" id="KW-0812">Transmembrane</keyword>